<dbReference type="EMBL" id="GBRH01247572">
    <property type="protein sequence ID" value="JAD50323.1"/>
    <property type="molecule type" value="Transcribed_RNA"/>
</dbReference>
<organism evidence="1">
    <name type="scientific">Arundo donax</name>
    <name type="common">Giant reed</name>
    <name type="synonym">Donax arundinaceus</name>
    <dbReference type="NCBI Taxonomy" id="35708"/>
    <lineage>
        <taxon>Eukaryota</taxon>
        <taxon>Viridiplantae</taxon>
        <taxon>Streptophyta</taxon>
        <taxon>Embryophyta</taxon>
        <taxon>Tracheophyta</taxon>
        <taxon>Spermatophyta</taxon>
        <taxon>Magnoliopsida</taxon>
        <taxon>Liliopsida</taxon>
        <taxon>Poales</taxon>
        <taxon>Poaceae</taxon>
        <taxon>PACMAD clade</taxon>
        <taxon>Arundinoideae</taxon>
        <taxon>Arundineae</taxon>
        <taxon>Arundo</taxon>
    </lineage>
</organism>
<sequence>MHILLISNHFFSITISSSL</sequence>
<name>A0A0A9AKB5_ARUDO</name>
<proteinExistence type="predicted"/>
<protein>
    <submittedName>
        <fullName evidence="1">Uncharacterized protein</fullName>
    </submittedName>
</protein>
<reference evidence="1" key="1">
    <citation type="submission" date="2014-09" db="EMBL/GenBank/DDBJ databases">
        <authorList>
            <person name="Magalhaes I.L.F."/>
            <person name="Oliveira U."/>
            <person name="Santos F.R."/>
            <person name="Vidigal T.H.D.A."/>
            <person name="Brescovit A.D."/>
            <person name="Santos A.J."/>
        </authorList>
    </citation>
    <scope>NUCLEOTIDE SEQUENCE</scope>
    <source>
        <tissue evidence="1">Shoot tissue taken approximately 20 cm above the soil surface</tissue>
    </source>
</reference>
<accession>A0A0A9AKB5</accession>
<evidence type="ECO:0000313" key="1">
    <source>
        <dbReference type="EMBL" id="JAD50323.1"/>
    </source>
</evidence>
<reference evidence="1" key="2">
    <citation type="journal article" date="2015" name="Data Brief">
        <title>Shoot transcriptome of the giant reed, Arundo donax.</title>
        <authorList>
            <person name="Barrero R.A."/>
            <person name="Guerrero F.D."/>
            <person name="Moolhuijzen P."/>
            <person name="Goolsby J.A."/>
            <person name="Tidwell J."/>
            <person name="Bellgard S.E."/>
            <person name="Bellgard M.I."/>
        </authorList>
    </citation>
    <scope>NUCLEOTIDE SEQUENCE</scope>
    <source>
        <tissue evidence="1">Shoot tissue taken approximately 20 cm above the soil surface</tissue>
    </source>
</reference>
<dbReference type="AlphaFoldDB" id="A0A0A9AKB5"/>